<name>A0A0F4L9M2_9LACO</name>
<evidence type="ECO:0000313" key="2">
    <source>
        <dbReference type="EMBL" id="KJY54983.1"/>
    </source>
</evidence>
<dbReference type="PATRIC" id="fig|1218493.3.peg.1416"/>
<dbReference type="OrthoDB" id="9889097at2"/>
<organism evidence="2 3">
    <name type="scientific">Lactobacillus kullabergensis</name>
    <dbReference type="NCBI Taxonomy" id="1218493"/>
    <lineage>
        <taxon>Bacteria</taxon>
        <taxon>Bacillati</taxon>
        <taxon>Bacillota</taxon>
        <taxon>Bacilli</taxon>
        <taxon>Lactobacillales</taxon>
        <taxon>Lactobacillaceae</taxon>
        <taxon>Lactobacillus</taxon>
    </lineage>
</organism>
<dbReference type="RefSeq" id="WP_045928395.1">
    <property type="nucleotide sequence ID" value="NZ_JBHSZS010000002.1"/>
</dbReference>
<dbReference type="STRING" id="1218493.JF76_13540"/>
<protein>
    <submittedName>
        <fullName evidence="2">Uncharacterized protein</fullName>
    </submittedName>
</protein>
<evidence type="ECO:0000313" key="3">
    <source>
        <dbReference type="Proteomes" id="UP000033533"/>
    </source>
</evidence>
<comment type="caution">
    <text evidence="2">The sequence shown here is derived from an EMBL/GenBank/DDBJ whole genome shotgun (WGS) entry which is preliminary data.</text>
</comment>
<accession>A0A0F4L9M2</accession>
<sequence>MKHLKTAKILAYITIGLVSLALPFTAKSSEIKASYNEYNFHSLKHLIPKKHPKKYDYCYKLQKKASKKAYAKNPWIHMNGYVVTDHSGYTKYTKNMKPVKSSYYPRFKQLKAHAVSADFSKGNFIMHYKTRDNAIIHGIAFKKKQNIKVKRIKLTPNILLKAFYKDFIDPKGGFKLKKGNETDFLASKKQKHFYQNWKIDTSDTMKDTVADFMDTVRFGDVEINDPSYGYHYIFFKIDKFKKYKNYVKFRMLYGIY</sequence>
<gene>
    <name evidence="2" type="ORF">JF76_13540</name>
</gene>
<reference evidence="2 3" key="1">
    <citation type="submission" date="2014-12" db="EMBL/GenBank/DDBJ databases">
        <title>Comparative genomics of the lactic acid bacteria isolated from the honey bee gut.</title>
        <authorList>
            <person name="Ellegaard K.M."/>
            <person name="Tamarit D."/>
            <person name="Javelind E."/>
            <person name="Olofsson T."/>
            <person name="Andersson S.G."/>
            <person name="Vasquez A."/>
        </authorList>
    </citation>
    <scope>NUCLEOTIDE SEQUENCE [LARGE SCALE GENOMIC DNA]</scope>
    <source>
        <strain evidence="2 3">Biut2</strain>
    </source>
</reference>
<evidence type="ECO:0000256" key="1">
    <source>
        <dbReference type="SAM" id="SignalP"/>
    </source>
</evidence>
<dbReference type="Proteomes" id="UP000033533">
    <property type="component" value="Unassembled WGS sequence"/>
</dbReference>
<dbReference type="AlphaFoldDB" id="A0A0F4L9M2"/>
<proteinExistence type="predicted"/>
<dbReference type="HOGENOM" id="CLU_1084994_0_0_9"/>
<keyword evidence="1" id="KW-0732">Signal</keyword>
<feature type="chain" id="PRO_5002472361" evidence="1">
    <location>
        <begin position="29"/>
        <end position="256"/>
    </location>
</feature>
<dbReference type="EMBL" id="JXBY01000021">
    <property type="protein sequence ID" value="KJY54983.1"/>
    <property type="molecule type" value="Genomic_DNA"/>
</dbReference>
<feature type="signal peptide" evidence="1">
    <location>
        <begin position="1"/>
        <end position="28"/>
    </location>
</feature>